<dbReference type="EMBL" id="JAEPBG010000001">
    <property type="protein sequence ID" value="MBK4733131.1"/>
    <property type="molecule type" value="Genomic_DNA"/>
</dbReference>
<keyword evidence="1" id="KW-0805">Transcription regulation</keyword>
<feature type="domain" description="HTH marR-type" evidence="4">
    <location>
        <begin position="13"/>
        <end position="145"/>
    </location>
</feature>
<comment type="caution">
    <text evidence="5">The sequence shown here is derived from an EMBL/GenBank/DDBJ whole genome shotgun (WGS) entry which is preliminary data.</text>
</comment>
<dbReference type="InterPro" id="IPR036390">
    <property type="entry name" value="WH_DNA-bd_sf"/>
</dbReference>
<evidence type="ECO:0000259" key="4">
    <source>
        <dbReference type="PROSITE" id="PS50995"/>
    </source>
</evidence>
<dbReference type="PANTHER" id="PTHR42756">
    <property type="entry name" value="TRANSCRIPTIONAL REGULATOR, MARR"/>
    <property type="match status" value="1"/>
</dbReference>
<keyword evidence="6" id="KW-1185">Reference proteome</keyword>
<reference evidence="5" key="1">
    <citation type="submission" date="2021-01" db="EMBL/GenBank/DDBJ databases">
        <title>Genome sequence of strain Noviherbaspirillum sp. DKR-6.</title>
        <authorList>
            <person name="Chaudhary D.K."/>
        </authorList>
    </citation>
    <scope>NUCLEOTIDE SEQUENCE</scope>
    <source>
        <strain evidence="5">DKR-6</strain>
    </source>
</reference>
<sequence>MQELFSDGNYAVERSVGYLLARSRARLARALDVELAAHGITHAQGSIILMLASGRFSTAAELARELYVDSASMTRIVDRLQKRGMLLRMPRVGDRRIIDLRLTEEGQRLGRLLPDLYAQVLNRSFQKFSPEEIRQLRSLLCKLLDEEDIVAGAAACARLQEQHHD</sequence>
<evidence type="ECO:0000256" key="1">
    <source>
        <dbReference type="ARBA" id="ARBA00023015"/>
    </source>
</evidence>
<dbReference type="PROSITE" id="PS50995">
    <property type="entry name" value="HTH_MARR_2"/>
    <property type="match status" value="1"/>
</dbReference>
<evidence type="ECO:0000256" key="3">
    <source>
        <dbReference type="ARBA" id="ARBA00023163"/>
    </source>
</evidence>
<dbReference type="AlphaFoldDB" id="A0A934SQ96"/>
<dbReference type="InterPro" id="IPR000835">
    <property type="entry name" value="HTH_MarR-typ"/>
</dbReference>
<evidence type="ECO:0000313" key="5">
    <source>
        <dbReference type="EMBL" id="MBK4733131.1"/>
    </source>
</evidence>
<dbReference type="PRINTS" id="PR00598">
    <property type="entry name" value="HTHMARR"/>
</dbReference>
<dbReference type="PANTHER" id="PTHR42756:SF1">
    <property type="entry name" value="TRANSCRIPTIONAL REPRESSOR OF EMRAB OPERON"/>
    <property type="match status" value="1"/>
</dbReference>
<keyword evidence="2" id="KW-0238">DNA-binding</keyword>
<accession>A0A934SQ96</accession>
<dbReference type="SUPFAM" id="SSF46785">
    <property type="entry name" value="Winged helix' DNA-binding domain"/>
    <property type="match status" value="1"/>
</dbReference>
<dbReference type="Proteomes" id="UP000622890">
    <property type="component" value="Unassembled WGS sequence"/>
</dbReference>
<dbReference type="Gene3D" id="1.10.10.10">
    <property type="entry name" value="Winged helix-like DNA-binding domain superfamily/Winged helix DNA-binding domain"/>
    <property type="match status" value="1"/>
</dbReference>
<name>A0A934SQ96_9BURK</name>
<dbReference type="GO" id="GO:0003677">
    <property type="term" value="F:DNA binding"/>
    <property type="evidence" value="ECO:0007669"/>
    <property type="project" value="UniProtKB-KW"/>
</dbReference>
<evidence type="ECO:0000313" key="6">
    <source>
        <dbReference type="Proteomes" id="UP000622890"/>
    </source>
</evidence>
<gene>
    <name evidence="5" type="ORF">JJB74_00680</name>
</gene>
<evidence type="ECO:0000256" key="2">
    <source>
        <dbReference type="ARBA" id="ARBA00023125"/>
    </source>
</evidence>
<organism evidence="5 6">
    <name type="scientific">Noviherbaspirillum pedocola</name>
    <dbReference type="NCBI Taxonomy" id="2801341"/>
    <lineage>
        <taxon>Bacteria</taxon>
        <taxon>Pseudomonadati</taxon>
        <taxon>Pseudomonadota</taxon>
        <taxon>Betaproteobacteria</taxon>
        <taxon>Burkholderiales</taxon>
        <taxon>Oxalobacteraceae</taxon>
        <taxon>Noviherbaspirillum</taxon>
    </lineage>
</organism>
<dbReference type="Pfam" id="PF01047">
    <property type="entry name" value="MarR"/>
    <property type="match status" value="1"/>
</dbReference>
<keyword evidence="3" id="KW-0804">Transcription</keyword>
<dbReference type="RefSeq" id="WP_200589647.1">
    <property type="nucleotide sequence ID" value="NZ_JAEPBG010000001.1"/>
</dbReference>
<protein>
    <submittedName>
        <fullName evidence="5">MarR family transcriptional regulator</fullName>
    </submittedName>
</protein>
<dbReference type="InterPro" id="IPR036388">
    <property type="entry name" value="WH-like_DNA-bd_sf"/>
</dbReference>
<dbReference type="GO" id="GO:0003700">
    <property type="term" value="F:DNA-binding transcription factor activity"/>
    <property type="evidence" value="ECO:0007669"/>
    <property type="project" value="InterPro"/>
</dbReference>
<dbReference type="SMART" id="SM00347">
    <property type="entry name" value="HTH_MARR"/>
    <property type="match status" value="1"/>
</dbReference>
<proteinExistence type="predicted"/>